<sequence>MGLVNAVYNWPSVKALCLTVFSMNLAGVLALALAILWAVRFERGFGDYLNLVAPGDGHAWTVVIILAAVCCSPAYYLGIKSWLYLRLEPATSGKLDDAVDPHDANRLLFVHVLACLLSGFLVAILNATYLALLSGFQQKSRDGLAEAIEKYTSDVATKARVDAVQTELECCGDNSYEDWFRVPWLKVSIEGPEDVEKGPRLEEQSVPEESEEDTTPPVDVPFSCCSNDIPKPCVHHDILSSNTVYNYDPKHLTISTAGCRSRIISRGELIRTYLAGYLALLSVYQMVLSLMSRLLQTAHSNELYIGPRKTRYHVWIFFRPDDFPVNETRDGEPRPRRKHARRSKPKLSASFVASSDEEETSTHRRRNGKSSAKILTKIRSKISSVKSKSLPVIRSSFRSNNSRGKTRSARKLEEQIDQDEERELLSNHATKSDIVTKKNRKSVYSLLSDDSSTTELPSPPPPPPPPFVATLDMESEQDRVPVETVPQVASKSSKTGLNAVKRKFVANPNSGRRLKVLERFVKIWERSDRATQHRESGGADDSNSSRRSSRTNCSRRKVRAELSSTDIYDRFRGSLQHTLARRDAIRARNESRKFSRPIVEEGFNREDVKRSNVLARLRCNNVPPSYRLLAEFEVHERAVLQTHPVPPPPPLPPPPNTWSRDSTRIREPKSPQREQRHCSICNRPVRQSPSSSREESLDETREDARASSSSPRRKAAPATFLRRRDYPRGDYAPWNRSTSISKPVQRR</sequence>
<keyword evidence="4 6" id="KW-0472">Membrane</keyword>
<comment type="caution">
    <text evidence="7">The sequence shown here is derived from an EMBL/GenBank/DDBJ whole genome shotgun (WGS) entry which is preliminary data.</text>
</comment>
<dbReference type="SUPFAM" id="SSF48652">
    <property type="entry name" value="Tetraspanin"/>
    <property type="match status" value="1"/>
</dbReference>
<feature type="compositionally biased region" description="Basic residues" evidence="5">
    <location>
        <begin position="335"/>
        <end position="345"/>
    </location>
</feature>
<evidence type="ECO:0000256" key="4">
    <source>
        <dbReference type="ARBA" id="ARBA00023136"/>
    </source>
</evidence>
<organism evidence="7 8">
    <name type="scientific">Xylocopa violacea</name>
    <name type="common">Violet carpenter bee</name>
    <name type="synonym">Apis violacea</name>
    <dbReference type="NCBI Taxonomy" id="135666"/>
    <lineage>
        <taxon>Eukaryota</taxon>
        <taxon>Metazoa</taxon>
        <taxon>Ecdysozoa</taxon>
        <taxon>Arthropoda</taxon>
        <taxon>Hexapoda</taxon>
        <taxon>Insecta</taxon>
        <taxon>Pterygota</taxon>
        <taxon>Neoptera</taxon>
        <taxon>Endopterygota</taxon>
        <taxon>Hymenoptera</taxon>
        <taxon>Apocrita</taxon>
        <taxon>Aculeata</taxon>
        <taxon>Apoidea</taxon>
        <taxon>Anthophila</taxon>
        <taxon>Apidae</taxon>
        <taxon>Xylocopa</taxon>
        <taxon>Xylocopa</taxon>
    </lineage>
</organism>
<feature type="compositionally biased region" description="Low complexity" evidence="5">
    <location>
        <begin position="446"/>
        <end position="456"/>
    </location>
</feature>
<feature type="region of interest" description="Disordered" evidence="5">
    <location>
        <begin position="326"/>
        <end position="375"/>
    </location>
</feature>
<feature type="region of interest" description="Disordered" evidence="5">
    <location>
        <begin position="641"/>
        <end position="747"/>
    </location>
</feature>
<evidence type="ECO:0000256" key="1">
    <source>
        <dbReference type="ARBA" id="ARBA00004141"/>
    </source>
</evidence>
<feature type="compositionally biased region" description="Basic and acidic residues" evidence="5">
    <location>
        <begin position="661"/>
        <end position="677"/>
    </location>
</feature>
<feature type="transmembrane region" description="Helical" evidence="6">
    <location>
        <begin position="59"/>
        <end position="79"/>
    </location>
</feature>
<feature type="transmembrane region" description="Helical" evidence="6">
    <location>
        <begin position="20"/>
        <end position="39"/>
    </location>
</feature>
<dbReference type="Pfam" id="PF00335">
    <property type="entry name" value="Tetraspanin"/>
    <property type="match status" value="1"/>
</dbReference>
<dbReference type="Proteomes" id="UP001642520">
    <property type="component" value="Unassembled WGS sequence"/>
</dbReference>
<feature type="compositionally biased region" description="Pro residues" evidence="5">
    <location>
        <begin position="457"/>
        <end position="467"/>
    </location>
</feature>
<evidence type="ECO:0000313" key="7">
    <source>
        <dbReference type="EMBL" id="CAL7951161.1"/>
    </source>
</evidence>
<feature type="region of interest" description="Disordered" evidence="5">
    <location>
        <begin position="528"/>
        <end position="558"/>
    </location>
</feature>
<dbReference type="InterPro" id="IPR018499">
    <property type="entry name" value="Tetraspanin/Peripherin"/>
</dbReference>
<feature type="region of interest" description="Disordered" evidence="5">
    <location>
        <begin position="446"/>
        <end position="470"/>
    </location>
</feature>
<feature type="compositionally biased region" description="Polar residues" evidence="5">
    <location>
        <begin position="735"/>
        <end position="747"/>
    </location>
</feature>
<keyword evidence="2 6" id="KW-0812">Transmembrane</keyword>
<evidence type="ECO:0000313" key="8">
    <source>
        <dbReference type="Proteomes" id="UP001642520"/>
    </source>
</evidence>
<feature type="compositionally biased region" description="Basic residues" evidence="5">
    <location>
        <begin position="547"/>
        <end position="558"/>
    </location>
</feature>
<protein>
    <recommendedName>
        <fullName evidence="9">Photoreceptor outer segment membrane glycoprotein 2</fullName>
    </recommendedName>
</protein>
<dbReference type="InterPro" id="IPR008952">
    <property type="entry name" value="Tetraspanin_EC2_sf"/>
</dbReference>
<feature type="region of interest" description="Disordered" evidence="5">
    <location>
        <begin position="393"/>
        <end position="425"/>
    </location>
</feature>
<dbReference type="Gene3D" id="1.10.1450.10">
    <property type="entry name" value="Tetraspanin"/>
    <property type="match status" value="1"/>
</dbReference>
<feature type="transmembrane region" description="Helical" evidence="6">
    <location>
        <begin position="270"/>
        <end position="291"/>
    </location>
</feature>
<dbReference type="EMBL" id="CAXAJV020001300">
    <property type="protein sequence ID" value="CAL7951161.1"/>
    <property type="molecule type" value="Genomic_DNA"/>
</dbReference>
<evidence type="ECO:0000256" key="3">
    <source>
        <dbReference type="ARBA" id="ARBA00022989"/>
    </source>
</evidence>
<keyword evidence="8" id="KW-1185">Reference proteome</keyword>
<evidence type="ECO:0008006" key="9">
    <source>
        <dbReference type="Google" id="ProtNLM"/>
    </source>
</evidence>
<gene>
    <name evidence="7" type="ORF">XYLVIOL_LOCUS10395</name>
</gene>
<accession>A0ABP1PD53</accession>
<keyword evidence="3 6" id="KW-1133">Transmembrane helix</keyword>
<feature type="compositionally biased region" description="Pro residues" evidence="5">
    <location>
        <begin position="644"/>
        <end position="656"/>
    </location>
</feature>
<name>A0ABP1PD53_XYLVO</name>
<feature type="transmembrane region" description="Helical" evidence="6">
    <location>
        <begin position="108"/>
        <end position="132"/>
    </location>
</feature>
<feature type="region of interest" description="Disordered" evidence="5">
    <location>
        <begin position="195"/>
        <end position="217"/>
    </location>
</feature>
<evidence type="ECO:0000256" key="5">
    <source>
        <dbReference type="SAM" id="MobiDB-lite"/>
    </source>
</evidence>
<proteinExistence type="predicted"/>
<feature type="compositionally biased region" description="Acidic residues" evidence="5">
    <location>
        <begin position="205"/>
        <end position="214"/>
    </location>
</feature>
<evidence type="ECO:0000256" key="2">
    <source>
        <dbReference type="ARBA" id="ARBA00022692"/>
    </source>
</evidence>
<feature type="compositionally biased region" description="Basic and acidic residues" evidence="5">
    <location>
        <begin position="692"/>
        <end position="705"/>
    </location>
</feature>
<reference evidence="7 8" key="1">
    <citation type="submission" date="2024-08" db="EMBL/GenBank/DDBJ databases">
        <authorList>
            <person name="Will J Nash"/>
            <person name="Angela Man"/>
            <person name="Seanna McTaggart"/>
            <person name="Kendall Baker"/>
            <person name="Tom Barker"/>
            <person name="Leah Catchpole"/>
            <person name="Alex Durrant"/>
            <person name="Karim Gharbi"/>
            <person name="Naomi Irish"/>
            <person name="Gemy Kaithakottil"/>
            <person name="Debby Ku"/>
            <person name="Aaliyah Providence"/>
            <person name="Felix Shaw"/>
            <person name="David Swarbreck"/>
            <person name="Chris Watkins"/>
            <person name="Ann M. McCartney"/>
            <person name="Giulio Formenti"/>
            <person name="Alice Mouton"/>
            <person name="Noel Vella"/>
            <person name="Bjorn M von Reumont"/>
            <person name="Adriana Vella"/>
            <person name="Wilfried Haerty"/>
        </authorList>
    </citation>
    <scope>NUCLEOTIDE SEQUENCE [LARGE SCALE GENOMIC DNA]</scope>
</reference>
<evidence type="ECO:0000256" key="6">
    <source>
        <dbReference type="SAM" id="Phobius"/>
    </source>
</evidence>
<feature type="compositionally biased region" description="Basic and acidic residues" evidence="5">
    <location>
        <begin position="528"/>
        <end position="537"/>
    </location>
</feature>
<comment type="subcellular location">
    <subcellularLocation>
        <location evidence="1">Membrane</location>
        <topology evidence="1">Multi-pass membrane protein</topology>
    </subcellularLocation>
</comment>